<evidence type="ECO:0000256" key="8">
    <source>
        <dbReference type="ARBA" id="ARBA00023192"/>
    </source>
</evidence>
<comment type="similarity">
    <text evidence="3 12">Belongs to the cysteine synthase/cystathionine beta-synthase family.</text>
</comment>
<dbReference type="InterPro" id="IPR001216">
    <property type="entry name" value="P-phosphate_BS"/>
</dbReference>
<dbReference type="Proteomes" id="UP000019335">
    <property type="component" value="Chromosome 7"/>
</dbReference>
<feature type="compositionally biased region" description="Polar residues" evidence="13">
    <location>
        <begin position="61"/>
        <end position="74"/>
    </location>
</feature>
<feature type="domain" description="Tryptophan synthase beta chain-like PALP" evidence="14">
    <location>
        <begin position="92"/>
        <end position="380"/>
    </location>
</feature>
<dbReference type="PANTHER" id="PTHR10314">
    <property type="entry name" value="CYSTATHIONINE BETA-SYNTHASE"/>
    <property type="match status" value="1"/>
</dbReference>
<comment type="cofactor">
    <cofactor evidence="1 10 12">
        <name>pyridoxal 5'-phosphate</name>
        <dbReference type="ChEBI" id="CHEBI:597326"/>
    </cofactor>
</comment>
<dbReference type="InterPro" id="IPR005859">
    <property type="entry name" value="CysK"/>
</dbReference>
<feature type="modified residue" description="N6-(pyridoxal phosphate)lysine" evidence="11">
    <location>
        <position position="129"/>
    </location>
</feature>
<evidence type="ECO:0000259" key="14">
    <source>
        <dbReference type="Pfam" id="PF00291"/>
    </source>
</evidence>
<keyword evidence="6 12" id="KW-0808">Transferase</keyword>
<evidence type="ECO:0000313" key="16">
    <source>
        <dbReference type="Proteomes" id="UP000019335"/>
    </source>
</evidence>
<feature type="binding site" evidence="10">
    <location>
        <begin position="265"/>
        <end position="269"/>
    </location>
    <ligand>
        <name>pyridoxal 5'-phosphate</name>
        <dbReference type="ChEBI" id="CHEBI:597326"/>
    </ligand>
</feature>
<feature type="binding site" evidence="10">
    <location>
        <position position="160"/>
    </location>
    <ligand>
        <name>pyridoxal 5'-phosphate</name>
        <dbReference type="ChEBI" id="CHEBI:597326"/>
    </ligand>
</feature>
<dbReference type="InterPro" id="IPR050214">
    <property type="entry name" value="Cys_Synth/Cystath_Beta-Synth"/>
</dbReference>
<dbReference type="Pfam" id="PF00291">
    <property type="entry name" value="PALP"/>
    <property type="match status" value="1"/>
</dbReference>
<dbReference type="EMBL" id="AZIL01000527">
    <property type="protein sequence ID" value="EWM27002.1"/>
    <property type="molecule type" value="Genomic_DNA"/>
</dbReference>
<keyword evidence="7 10" id="KW-0663">Pyridoxal phosphate</keyword>
<dbReference type="InterPro" id="IPR036052">
    <property type="entry name" value="TrpB-like_PALP_sf"/>
</dbReference>
<feature type="region of interest" description="Disordered" evidence="13">
    <location>
        <begin position="49"/>
        <end position="81"/>
    </location>
</feature>
<evidence type="ECO:0000313" key="15">
    <source>
        <dbReference type="EMBL" id="EWM27002.1"/>
    </source>
</evidence>
<dbReference type="SUPFAM" id="SSF53686">
    <property type="entry name" value="Tryptophan synthase beta subunit-like PLP-dependent enzymes"/>
    <property type="match status" value="1"/>
</dbReference>
<proteinExistence type="inferred from homology"/>
<dbReference type="NCBIfam" id="TIGR01136">
    <property type="entry name" value="cysKM"/>
    <property type="match status" value="1"/>
</dbReference>
<keyword evidence="5 12" id="KW-0028">Amino-acid biosynthesis</keyword>
<dbReference type="FunFam" id="3.40.50.1100:FF:000130">
    <property type="entry name" value="Cysteine synthase"/>
    <property type="match status" value="1"/>
</dbReference>
<evidence type="ECO:0000256" key="10">
    <source>
        <dbReference type="PIRSR" id="PIRSR605856-50"/>
    </source>
</evidence>
<evidence type="ECO:0000256" key="13">
    <source>
        <dbReference type="SAM" id="MobiDB-lite"/>
    </source>
</evidence>
<dbReference type="InterPro" id="IPR001926">
    <property type="entry name" value="TrpB-like_PALP"/>
</dbReference>
<evidence type="ECO:0000256" key="9">
    <source>
        <dbReference type="ARBA" id="ARBA00047931"/>
    </source>
</evidence>
<feature type="compositionally biased region" description="Low complexity" evidence="13">
    <location>
        <begin position="49"/>
        <end position="60"/>
    </location>
</feature>
<comment type="catalytic activity">
    <reaction evidence="9 12">
        <text>O-acetyl-L-serine + hydrogen sulfide = L-cysteine + acetate</text>
        <dbReference type="Rhea" id="RHEA:14829"/>
        <dbReference type="ChEBI" id="CHEBI:29919"/>
        <dbReference type="ChEBI" id="CHEBI:30089"/>
        <dbReference type="ChEBI" id="CHEBI:35235"/>
        <dbReference type="ChEBI" id="CHEBI:58340"/>
        <dbReference type="EC" id="2.5.1.47"/>
    </reaction>
</comment>
<name>W7TLT5_9STRA</name>
<dbReference type="Gene3D" id="3.40.50.1100">
    <property type="match status" value="2"/>
</dbReference>
<evidence type="ECO:0000256" key="1">
    <source>
        <dbReference type="ARBA" id="ARBA00001933"/>
    </source>
</evidence>
<evidence type="ECO:0000256" key="5">
    <source>
        <dbReference type="ARBA" id="ARBA00022605"/>
    </source>
</evidence>
<comment type="pathway">
    <text evidence="2">Amino-acid biosynthesis; L-cysteine biosynthesis; L-cysteine from L-serine: step 2/2.</text>
</comment>
<evidence type="ECO:0000256" key="11">
    <source>
        <dbReference type="PIRSR" id="PIRSR605856-51"/>
    </source>
</evidence>
<protein>
    <recommendedName>
        <fullName evidence="4 12">Cysteine synthase</fullName>
        <ecNumber evidence="4 12">2.5.1.47</ecNumber>
    </recommendedName>
</protein>
<sequence>MLPRATRHRMKRQSLIAVIAVASTASAFVAPGYHAARLAAAAAITRTSSKYRSMSSSPSSANRGTTSTNAQSNGHARGPSMLFERPKVANDVTELIGNTPLVRLNRVTVGCQAEVLAKLESMEPCNSVKDRIAYSMITEAENRGEIAPGKTVLVEPTSGNTGIGLAMVAAAKGYELILTMPESMSMERRVLLKAFGANLVLTVASKGMKGAIAKAQEIVDSLGDKAFMLQQFENPDNPKIHLETTGPEIWTDTDGQVDILVGGVGTGGTMTGCAQYLKGRKSSLITVAVEPRESAVLSGDQPGPHKIQGIGAGFVPRNADMSMFDEIQQVSSEESIDMARELAKKEGLLVGISSGAAVTAAIRVGSRPENANKKIVVIIPSFGERYLSTALFQTLWDDAAKMVTSDS</sequence>
<dbReference type="AlphaFoldDB" id="W7TLT5"/>
<evidence type="ECO:0000256" key="4">
    <source>
        <dbReference type="ARBA" id="ARBA00012681"/>
    </source>
</evidence>
<evidence type="ECO:0000256" key="12">
    <source>
        <dbReference type="RuleBase" id="RU003985"/>
    </source>
</evidence>
<reference evidence="15 16" key="1">
    <citation type="journal article" date="2014" name="Mol. Plant">
        <title>Chromosome Scale Genome Assembly and Transcriptome Profiling of Nannochloropsis gaditana in Nitrogen Depletion.</title>
        <authorList>
            <person name="Corteggiani Carpinelli E."/>
            <person name="Telatin A."/>
            <person name="Vitulo N."/>
            <person name="Forcato C."/>
            <person name="D'Angelo M."/>
            <person name="Schiavon R."/>
            <person name="Vezzi A."/>
            <person name="Giacometti G.M."/>
            <person name="Morosinotto T."/>
            <person name="Valle G."/>
        </authorList>
    </citation>
    <scope>NUCLEOTIDE SEQUENCE [LARGE SCALE GENOMIC DNA]</scope>
    <source>
        <strain evidence="15 16">B-31</strain>
    </source>
</reference>
<dbReference type="GO" id="GO:0005737">
    <property type="term" value="C:cytoplasm"/>
    <property type="evidence" value="ECO:0007669"/>
    <property type="project" value="UniProtKB-ARBA"/>
</dbReference>
<dbReference type="OrthoDB" id="10259545at2759"/>
<gene>
    <name evidence="15" type="ORF">Naga_100079g12</name>
</gene>
<feature type="binding site" evidence="10">
    <location>
        <position position="353"/>
    </location>
    <ligand>
        <name>pyridoxal 5'-phosphate</name>
        <dbReference type="ChEBI" id="CHEBI:597326"/>
    </ligand>
</feature>
<evidence type="ECO:0000256" key="3">
    <source>
        <dbReference type="ARBA" id="ARBA00007103"/>
    </source>
</evidence>
<keyword evidence="16" id="KW-1185">Reference proteome</keyword>
<evidence type="ECO:0000256" key="7">
    <source>
        <dbReference type="ARBA" id="ARBA00022898"/>
    </source>
</evidence>
<dbReference type="FunFam" id="3.40.50.1100:FF:000067">
    <property type="entry name" value="Cysteine synthase"/>
    <property type="match status" value="1"/>
</dbReference>
<organism evidence="15 16">
    <name type="scientific">Nannochloropsis gaditana</name>
    <dbReference type="NCBI Taxonomy" id="72520"/>
    <lineage>
        <taxon>Eukaryota</taxon>
        <taxon>Sar</taxon>
        <taxon>Stramenopiles</taxon>
        <taxon>Ochrophyta</taxon>
        <taxon>Eustigmatophyceae</taxon>
        <taxon>Eustigmatales</taxon>
        <taxon>Monodopsidaceae</taxon>
        <taxon>Nannochloropsis</taxon>
    </lineage>
</organism>
<dbReference type="PROSITE" id="PS00901">
    <property type="entry name" value="CYS_SYNTHASE"/>
    <property type="match status" value="1"/>
</dbReference>
<dbReference type="GO" id="GO:0006535">
    <property type="term" value="P:cysteine biosynthetic process from serine"/>
    <property type="evidence" value="ECO:0007669"/>
    <property type="project" value="UniProtKB-UniRule"/>
</dbReference>
<keyword evidence="8 12" id="KW-0198">Cysteine biosynthesis</keyword>
<dbReference type="NCBIfam" id="TIGR01139">
    <property type="entry name" value="cysK"/>
    <property type="match status" value="1"/>
</dbReference>
<evidence type="ECO:0000256" key="6">
    <source>
        <dbReference type="ARBA" id="ARBA00022679"/>
    </source>
</evidence>
<dbReference type="EC" id="2.5.1.47" evidence="4 12"/>
<dbReference type="CDD" id="cd01561">
    <property type="entry name" value="CBS_like"/>
    <property type="match status" value="1"/>
</dbReference>
<accession>W7TLT5</accession>
<evidence type="ECO:0000256" key="2">
    <source>
        <dbReference type="ARBA" id="ARBA00004962"/>
    </source>
</evidence>
<dbReference type="GO" id="GO:0004124">
    <property type="term" value="F:cysteine synthase activity"/>
    <property type="evidence" value="ECO:0007669"/>
    <property type="project" value="UniProtKB-UniRule"/>
</dbReference>
<comment type="caution">
    <text evidence="15">The sequence shown here is derived from an EMBL/GenBank/DDBJ whole genome shotgun (WGS) entry which is preliminary data.</text>
</comment>
<dbReference type="InterPro" id="IPR005856">
    <property type="entry name" value="Cys_synth"/>
</dbReference>